<evidence type="ECO:0000259" key="2">
    <source>
        <dbReference type="Pfam" id="PF05161"/>
    </source>
</evidence>
<dbReference type="Gene3D" id="3.40.50.10180">
    <property type="entry name" value="Glycerate kinase, MOFRL-like N-terminal domain"/>
    <property type="match status" value="1"/>
</dbReference>
<dbReference type="InterPro" id="IPR039760">
    <property type="entry name" value="MOFRL_protein"/>
</dbReference>
<gene>
    <name evidence="4" type="ORF">ACFPJA_01650</name>
</gene>
<dbReference type="AlphaFoldDB" id="A0ABD5QMX3"/>
<dbReference type="InterPro" id="IPR025286">
    <property type="entry name" value="MOFRL_assoc_dom"/>
</dbReference>
<dbReference type="InterPro" id="IPR037035">
    <property type="entry name" value="GK-like_C_sf"/>
</dbReference>
<comment type="caution">
    <text evidence="4">The sequence shown here is derived from an EMBL/GenBank/DDBJ whole genome shotgun (WGS) entry which is preliminary data.</text>
</comment>
<feature type="domain" description="MOFRL" evidence="2">
    <location>
        <begin position="350"/>
        <end position="454"/>
    </location>
</feature>
<name>A0ABD5QMX3_9EURY</name>
<dbReference type="Gene3D" id="3.40.1480.10">
    <property type="entry name" value="MOFRL domain"/>
    <property type="match status" value="1"/>
</dbReference>
<keyword evidence="5" id="KW-1185">Reference proteome</keyword>
<dbReference type="InterPro" id="IPR007835">
    <property type="entry name" value="MOFRL"/>
</dbReference>
<keyword evidence="4" id="KW-0418">Kinase</keyword>
<evidence type="ECO:0000259" key="3">
    <source>
        <dbReference type="Pfam" id="PF13660"/>
    </source>
</evidence>
<dbReference type="EMBL" id="JBHSKV010000001">
    <property type="protein sequence ID" value="MFC5133436.1"/>
    <property type="molecule type" value="Genomic_DNA"/>
</dbReference>
<evidence type="ECO:0000313" key="5">
    <source>
        <dbReference type="Proteomes" id="UP001596145"/>
    </source>
</evidence>
<dbReference type="Proteomes" id="UP001596145">
    <property type="component" value="Unassembled WGS sequence"/>
</dbReference>
<dbReference type="InterPro" id="IPR038614">
    <property type="entry name" value="GK_N_sf"/>
</dbReference>
<feature type="region of interest" description="Disordered" evidence="1">
    <location>
        <begin position="101"/>
        <end position="121"/>
    </location>
</feature>
<dbReference type="Pfam" id="PF05161">
    <property type="entry name" value="MOFRL"/>
    <property type="match status" value="1"/>
</dbReference>
<accession>A0ABD5QMX3</accession>
<organism evidence="4 5">
    <name type="scientific">Halorubrum glutamatedens</name>
    <dbReference type="NCBI Taxonomy" id="2707018"/>
    <lineage>
        <taxon>Archaea</taxon>
        <taxon>Methanobacteriati</taxon>
        <taxon>Methanobacteriota</taxon>
        <taxon>Stenosarchaea group</taxon>
        <taxon>Halobacteria</taxon>
        <taxon>Halobacteriales</taxon>
        <taxon>Haloferacaceae</taxon>
        <taxon>Halorubrum</taxon>
    </lineage>
</organism>
<dbReference type="GO" id="GO:0016301">
    <property type="term" value="F:kinase activity"/>
    <property type="evidence" value="ECO:0007669"/>
    <property type="project" value="UniProtKB-KW"/>
</dbReference>
<dbReference type="PANTHER" id="PTHR12227:SF0">
    <property type="entry name" value="GLYCERATE KINASE"/>
    <property type="match status" value="1"/>
</dbReference>
<dbReference type="PANTHER" id="PTHR12227">
    <property type="entry name" value="GLYCERATE KINASE"/>
    <property type="match status" value="1"/>
</dbReference>
<dbReference type="RefSeq" id="WP_122103904.1">
    <property type="nucleotide sequence ID" value="NZ_JBHSKV010000001.1"/>
</dbReference>
<sequence length="465" mass="46697">MSGITFRDRERIARTPTHDVALDCLAAGIEAALPANVVADAVSVTGGTLRVAGVDGTTGEYDLDAYETVRLVGAGKAAGGTAAALADRLDGRLGDRFAGGAVVTDDPEGSGEGRPFDVLPGDHPLPTGRGVEHARRVVDVAAAAGPDDLVIAVVTGGASALLSVPSDPIGIDDLRDLTDALLACGASIDEINAVRKHCSAVKGGQLARTAAPATVVTLAMSDVVGDDSAVIGSGPTVPDPSTYDDAIATLERYGIDPPATVRRHLRAGAAGERPETPAAGDPAFDRTRTFTVGNARTALDAAADAAADRGYDAVVVADDVVGEARDAGREHAALAETCAVDGRPVAPPAVLLTGGETTVTLADGTDDDRVGSGGPNAEFAASAGIELEREGIVVASVDTDGIDGASDAAGGVVDAATLPTPAARDALDRHDVAPLLDEADSLLRTGPTGTNVNDLRAVVVTDRVE</sequence>
<evidence type="ECO:0000313" key="4">
    <source>
        <dbReference type="EMBL" id="MFC5133436.1"/>
    </source>
</evidence>
<keyword evidence="4" id="KW-0808">Transferase</keyword>
<protein>
    <submittedName>
        <fullName evidence="4">Glycerate kinase</fullName>
    </submittedName>
</protein>
<dbReference type="SUPFAM" id="SSF82544">
    <property type="entry name" value="GckA/TtuD-like"/>
    <property type="match status" value="1"/>
</dbReference>
<feature type="domain" description="MOFRL-associated" evidence="3">
    <location>
        <begin position="21"/>
        <end position="266"/>
    </location>
</feature>
<dbReference type="Pfam" id="PF13660">
    <property type="entry name" value="DUF4147"/>
    <property type="match status" value="1"/>
</dbReference>
<proteinExistence type="predicted"/>
<reference evidence="4 5" key="1">
    <citation type="journal article" date="2019" name="Int. J. Syst. Evol. Microbiol.">
        <title>The Global Catalogue of Microorganisms (GCM) 10K type strain sequencing project: providing services to taxonomists for standard genome sequencing and annotation.</title>
        <authorList>
            <consortium name="The Broad Institute Genomics Platform"/>
            <consortium name="The Broad Institute Genome Sequencing Center for Infectious Disease"/>
            <person name="Wu L."/>
            <person name="Ma J."/>
        </authorList>
    </citation>
    <scope>NUCLEOTIDE SEQUENCE [LARGE SCALE GENOMIC DNA]</scope>
    <source>
        <strain evidence="4 5">CGMCC 1.16026</strain>
    </source>
</reference>
<evidence type="ECO:0000256" key="1">
    <source>
        <dbReference type="SAM" id="MobiDB-lite"/>
    </source>
</evidence>